<organism evidence="1 2">
    <name type="scientific">Sphingomonas hengshuiensis</name>
    <dbReference type="NCBI Taxonomy" id="1609977"/>
    <lineage>
        <taxon>Bacteria</taxon>
        <taxon>Pseudomonadati</taxon>
        <taxon>Pseudomonadota</taxon>
        <taxon>Alphaproteobacteria</taxon>
        <taxon>Sphingomonadales</taxon>
        <taxon>Sphingomonadaceae</taxon>
        <taxon>Sphingomonas</taxon>
    </lineage>
</organism>
<dbReference type="EMBL" id="CP010836">
    <property type="protein sequence ID" value="AJP74782.1"/>
    <property type="molecule type" value="Genomic_DNA"/>
</dbReference>
<name>A0A7U5BGF0_9SPHN</name>
<dbReference type="Pfam" id="PF10094">
    <property type="entry name" value="DUF2332"/>
    <property type="match status" value="1"/>
</dbReference>
<accession>A0A7U5BGF0</accession>
<evidence type="ECO:0000313" key="1">
    <source>
        <dbReference type="EMBL" id="AJP74782.1"/>
    </source>
</evidence>
<dbReference type="PIRSF" id="PIRSF012608">
    <property type="entry name" value="UCP012608"/>
    <property type="match status" value="1"/>
</dbReference>
<reference evidence="1 2" key="2">
    <citation type="submission" date="2015-02" db="EMBL/GenBank/DDBJ databases">
        <title>The complete genome of Sphingomonas hengshuiensis sp. WHSC-8 isolated from soil of Hengshui Lake.</title>
        <authorList>
            <person name="Wei S."/>
            <person name="Guo J."/>
            <person name="Su C."/>
            <person name="Wu R."/>
            <person name="Zhang Z."/>
            <person name="Liang K."/>
            <person name="Li H."/>
            <person name="Wang T."/>
            <person name="Liu H."/>
            <person name="Zhang C."/>
            <person name="Li Z."/>
            <person name="Wang Q."/>
            <person name="Meng J."/>
        </authorList>
    </citation>
    <scope>NUCLEOTIDE SEQUENCE [LARGE SCALE GENOMIC DNA]</scope>
    <source>
        <strain evidence="1 2">WHSC-8</strain>
    </source>
</reference>
<gene>
    <name evidence="1" type="ORF">TS85_23655</name>
</gene>
<dbReference type="KEGG" id="sphi:TS85_23655"/>
<sequence length="348" mass="37801">MARLERLDTAGPGELARQALVARQLGSPFVSAVLEAGERQLPRAPRTAALIASWPDDPSSAALAMRFNAALHALARRGVHPALTALYRGAHANFDEAIGAAMAAEDEFIAGWMHHTPQTNEVGRAAAIVAALMAASQEASMPFELLELGSSCGLNLNLGRYAYDLGGLSAGDAGSPVQVAPLWRGAAPPFAPLDILSARGVDLNPLDAGDVQTRERLLAYVWADQPRRAARLENALALARLHPPQVDRGNAVGWLARRLAEPQREGRCRVVFHSMFLQYLRADERDSIVESIAGAGARATAQRPLLWVSLEWSAGRREVQLRSRRWPDGEPRLLATCHAYGNWIDWRD</sequence>
<proteinExistence type="predicted"/>
<reference evidence="1 2" key="1">
    <citation type="journal article" date="2015" name="Int. J. Syst. Evol. Microbiol.">
        <title>Sphingomonas hengshuiensis sp. nov., isolated from lake wetland.</title>
        <authorList>
            <person name="Wei S."/>
            <person name="Wang T."/>
            <person name="Liu H."/>
            <person name="Zhang C."/>
            <person name="Guo J."/>
            <person name="Wang Q."/>
            <person name="Liang K."/>
            <person name="Zhang Z."/>
        </authorList>
    </citation>
    <scope>NUCLEOTIDE SEQUENCE [LARGE SCALE GENOMIC DNA]</scope>
    <source>
        <strain evidence="1 2">WHSC-8</strain>
    </source>
</reference>
<dbReference type="InterPro" id="IPR011200">
    <property type="entry name" value="UCP012608"/>
</dbReference>
<evidence type="ECO:0000313" key="2">
    <source>
        <dbReference type="Proteomes" id="UP000032300"/>
    </source>
</evidence>
<protein>
    <recommendedName>
        <fullName evidence="3">DUF2332 domain-containing protein</fullName>
    </recommendedName>
</protein>
<dbReference type="Proteomes" id="UP000032300">
    <property type="component" value="Chromosome"/>
</dbReference>
<dbReference type="AlphaFoldDB" id="A0A7U5BGF0"/>
<evidence type="ECO:0008006" key="3">
    <source>
        <dbReference type="Google" id="ProtNLM"/>
    </source>
</evidence>
<keyword evidence="2" id="KW-1185">Reference proteome</keyword>